<feature type="coiled-coil region" evidence="10">
    <location>
        <begin position="147"/>
        <end position="181"/>
    </location>
</feature>
<keyword evidence="5 9" id="KW-0997">Cell inner membrane</keyword>
<evidence type="ECO:0000256" key="1">
    <source>
        <dbReference type="ARBA" id="ARBA00004377"/>
    </source>
</evidence>
<dbReference type="InterPro" id="IPR050739">
    <property type="entry name" value="MFP"/>
</dbReference>
<dbReference type="Pfam" id="PF25994">
    <property type="entry name" value="HH_AprE"/>
    <property type="match status" value="1"/>
</dbReference>
<dbReference type="PANTHER" id="PTHR30386">
    <property type="entry name" value="MEMBRANE FUSION SUBUNIT OF EMRAB-TOLC MULTIDRUG EFFLUX PUMP"/>
    <property type="match status" value="1"/>
</dbReference>
<dbReference type="Gene3D" id="1.10.287.1490">
    <property type="match status" value="1"/>
</dbReference>
<accession>A0AAV4ZRH3</accession>
<feature type="domain" description="AprE-like long alpha-helical hairpin" evidence="11">
    <location>
        <begin position="87"/>
        <end position="275"/>
    </location>
</feature>
<evidence type="ECO:0000259" key="12">
    <source>
        <dbReference type="Pfam" id="PF26002"/>
    </source>
</evidence>
<dbReference type="NCBIfam" id="TIGR01843">
    <property type="entry name" value="type_I_hlyD"/>
    <property type="match status" value="1"/>
</dbReference>
<keyword evidence="7" id="KW-1133">Transmembrane helix</keyword>
<evidence type="ECO:0000256" key="2">
    <source>
        <dbReference type="ARBA" id="ARBA00009477"/>
    </source>
</evidence>
<reference evidence="13" key="1">
    <citation type="journal article" date="2016" name="Front. Microbiol.">
        <title>Genome Sequence of the Piezophilic, Mesophilic Sulfate-Reducing Bacterium Desulfovibrio indicus J2T.</title>
        <authorList>
            <person name="Cao J."/>
            <person name="Maignien L."/>
            <person name="Shao Z."/>
            <person name="Alain K."/>
            <person name="Jebbar M."/>
        </authorList>
    </citation>
    <scope>NUCLEOTIDE SEQUENCE</scope>
    <source>
        <strain evidence="13">DSM 16372</strain>
    </source>
</reference>
<name>A0AAV4ZRH3_9HYPH</name>
<dbReference type="GO" id="GO:0005886">
    <property type="term" value="C:plasma membrane"/>
    <property type="evidence" value="ECO:0007669"/>
    <property type="project" value="UniProtKB-SubCell"/>
</dbReference>
<proteinExistence type="inferred from homology"/>
<dbReference type="GO" id="GO:0015031">
    <property type="term" value="P:protein transport"/>
    <property type="evidence" value="ECO:0007669"/>
    <property type="project" value="InterPro"/>
</dbReference>
<keyword evidence="8" id="KW-0472">Membrane</keyword>
<keyword evidence="14" id="KW-1185">Reference proteome</keyword>
<dbReference type="RefSeq" id="WP_238230832.1">
    <property type="nucleotide sequence ID" value="NZ_BPQO01000020.1"/>
</dbReference>
<evidence type="ECO:0000256" key="7">
    <source>
        <dbReference type="ARBA" id="ARBA00022989"/>
    </source>
</evidence>
<sequence length="431" mass="45575">MSDLQSKLRGPRTLALVAGIGSVTLLGAWSAVAPLASATVAVGIVSPETGRQTVQHLEGGILDRMLVAEGDAVAAGQPIAVLLDARAKAAYDNQIHRRSELAAARVRLRALADGTGPDFRVLDADLARDPSLRTVFENEAEILRTRRAGQQARIEGLVEQIRRAEATGAALRRQVDATEAERVTVAKQLDDARYLLAKGLTTRPRVLALEARMAQMDAQRAALDGQIHAAASDAERTRTALAGEESAFRQQIGEETAKVDAEAAVVANQIAASADAAGRQQVRAPEAGTVVSIKSRTPGAVVAPGGAVADILPSDASLVLEVRIRPVDIAHVAVGQTARITVTAFSSKEVPVLPGHVRKVGADAVQDPATREFHYKAEIAIDRGELARLAPGSKLVAGMPVQAFIEDRPRTLLTWLAEPMMRGFAKAGLEH</sequence>
<evidence type="ECO:0000256" key="8">
    <source>
        <dbReference type="ARBA" id="ARBA00023136"/>
    </source>
</evidence>
<evidence type="ECO:0000256" key="4">
    <source>
        <dbReference type="ARBA" id="ARBA00022475"/>
    </source>
</evidence>
<dbReference type="PRINTS" id="PR01490">
    <property type="entry name" value="RTXTOXIND"/>
</dbReference>
<feature type="domain" description="AprE-like beta-barrel" evidence="12">
    <location>
        <begin position="318"/>
        <end position="406"/>
    </location>
</feature>
<evidence type="ECO:0000256" key="6">
    <source>
        <dbReference type="ARBA" id="ARBA00022692"/>
    </source>
</evidence>
<evidence type="ECO:0000256" key="10">
    <source>
        <dbReference type="SAM" id="Coils"/>
    </source>
</evidence>
<dbReference type="Pfam" id="PF26002">
    <property type="entry name" value="Beta-barrel_AprE"/>
    <property type="match status" value="1"/>
</dbReference>
<dbReference type="EMBL" id="BPQO01000020">
    <property type="protein sequence ID" value="GJD90676.1"/>
    <property type="molecule type" value="Genomic_DNA"/>
</dbReference>
<evidence type="ECO:0000259" key="11">
    <source>
        <dbReference type="Pfam" id="PF25994"/>
    </source>
</evidence>
<reference evidence="13" key="2">
    <citation type="submission" date="2021-08" db="EMBL/GenBank/DDBJ databases">
        <authorList>
            <person name="Tani A."/>
            <person name="Ola A."/>
            <person name="Ogura Y."/>
            <person name="Katsura K."/>
            <person name="Hayashi T."/>
        </authorList>
    </citation>
    <scope>NUCLEOTIDE SEQUENCE</scope>
    <source>
        <strain evidence="13">DSM 16372</strain>
    </source>
</reference>
<dbReference type="PANTHER" id="PTHR30386:SF17">
    <property type="entry name" value="ALKALINE PROTEASE SECRETION PROTEIN APRE"/>
    <property type="match status" value="1"/>
</dbReference>
<evidence type="ECO:0000313" key="13">
    <source>
        <dbReference type="EMBL" id="GJD90676.1"/>
    </source>
</evidence>
<gene>
    <name evidence="13" type="primary">prsE_1</name>
    <name evidence="13" type="ORF">BHAOGJBA_4218</name>
</gene>
<protein>
    <recommendedName>
        <fullName evidence="9">Membrane fusion protein (MFP) family protein</fullName>
    </recommendedName>
</protein>
<organism evidence="13 14">
    <name type="scientific">Methylobacterium hispanicum</name>
    <dbReference type="NCBI Taxonomy" id="270350"/>
    <lineage>
        <taxon>Bacteria</taxon>
        <taxon>Pseudomonadati</taxon>
        <taxon>Pseudomonadota</taxon>
        <taxon>Alphaproteobacteria</taxon>
        <taxon>Hyphomicrobiales</taxon>
        <taxon>Methylobacteriaceae</taxon>
        <taxon>Methylobacterium</taxon>
    </lineage>
</organism>
<dbReference type="Proteomes" id="UP001055247">
    <property type="component" value="Unassembled WGS sequence"/>
</dbReference>
<dbReference type="InterPro" id="IPR058982">
    <property type="entry name" value="Beta-barrel_AprE"/>
</dbReference>
<keyword evidence="4 9" id="KW-1003">Cell membrane</keyword>
<evidence type="ECO:0000256" key="3">
    <source>
        <dbReference type="ARBA" id="ARBA00022448"/>
    </source>
</evidence>
<keyword evidence="10" id="KW-0175">Coiled coil</keyword>
<dbReference type="Gene3D" id="2.40.30.170">
    <property type="match status" value="1"/>
</dbReference>
<dbReference type="InterPro" id="IPR058781">
    <property type="entry name" value="HH_AprE-like"/>
</dbReference>
<keyword evidence="6" id="KW-0812">Transmembrane</keyword>
<evidence type="ECO:0000313" key="14">
    <source>
        <dbReference type="Proteomes" id="UP001055247"/>
    </source>
</evidence>
<evidence type="ECO:0000256" key="9">
    <source>
        <dbReference type="RuleBase" id="RU365093"/>
    </source>
</evidence>
<comment type="caution">
    <text evidence="13">The sequence shown here is derived from an EMBL/GenBank/DDBJ whole genome shotgun (WGS) entry which is preliminary data.</text>
</comment>
<dbReference type="InterPro" id="IPR010129">
    <property type="entry name" value="T1SS_HlyD"/>
</dbReference>
<comment type="similarity">
    <text evidence="2 9">Belongs to the membrane fusion protein (MFP) (TC 8.A.1) family.</text>
</comment>
<keyword evidence="3 9" id="KW-0813">Transport</keyword>
<evidence type="ECO:0000256" key="5">
    <source>
        <dbReference type="ARBA" id="ARBA00022519"/>
    </source>
</evidence>
<comment type="subcellular location">
    <subcellularLocation>
        <location evidence="1 9">Cell inner membrane</location>
        <topology evidence="1 9">Single-pass membrane protein</topology>
    </subcellularLocation>
</comment>
<dbReference type="AlphaFoldDB" id="A0AAV4ZRH3"/>